<dbReference type="EMBL" id="MAAO01000016">
    <property type="protein sequence ID" value="OUR92889.1"/>
    <property type="molecule type" value="Genomic_DNA"/>
</dbReference>
<reference evidence="2" key="1">
    <citation type="journal article" date="2017" name="Proc. Natl. Acad. Sci. U.S.A.">
        <title>Simulation of Deepwater Horizon oil plume reveals substrate specialization within a complex community of hydrocarbon-degraders.</title>
        <authorList>
            <person name="Hu P."/>
            <person name="Dubinsky E.A."/>
            <person name="Probst A.J."/>
            <person name="Wang J."/>
            <person name="Sieber C.M.K."/>
            <person name="Tom L.M."/>
            <person name="Gardinali P."/>
            <person name="Banfield J.F."/>
            <person name="Atlas R.M."/>
            <person name="Andersen G.L."/>
        </authorList>
    </citation>
    <scope>NUCLEOTIDE SEQUENCE [LARGE SCALE GENOMIC DNA]</scope>
</reference>
<comment type="caution">
    <text evidence="1">The sequence shown here is derived from an EMBL/GenBank/DDBJ whole genome shotgun (WGS) entry which is preliminary data.</text>
</comment>
<gene>
    <name evidence="1" type="ORF">A9Q84_20470</name>
</gene>
<evidence type="ECO:0000313" key="1">
    <source>
        <dbReference type="EMBL" id="OUR92889.1"/>
    </source>
</evidence>
<protein>
    <recommendedName>
        <fullName evidence="3">Lipoprotein</fullName>
    </recommendedName>
</protein>
<dbReference type="PROSITE" id="PS51257">
    <property type="entry name" value="PROKAR_LIPOPROTEIN"/>
    <property type="match status" value="1"/>
</dbReference>
<dbReference type="AlphaFoldDB" id="A0A1Y5F169"/>
<evidence type="ECO:0008006" key="3">
    <source>
        <dbReference type="Google" id="ProtNLM"/>
    </source>
</evidence>
<organism evidence="1 2">
    <name type="scientific">Halobacteriovorax marinus</name>
    <dbReference type="NCBI Taxonomy" id="97084"/>
    <lineage>
        <taxon>Bacteria</taxon>
        <taxon>Pseudomonadati</taxon>
        <taxon>Bdellovibrionota</taxon>
        <taxon>Bacteriovoracia</taxon>
        <taxon>Bacteriovoracales</taxon>
        <taxon>Halobacteriovoraceae</taxon>
        <taxon>Halobacteriovorax</taxon>
    </lineage>
</organism>
<name>A0A1Y5F169_9BACT</name>
<accession>A0A1Y5F169</accession>
<evidence type="ECO:0000313" key="2">
    <source>
        <dbReference type="Proteomes" id="UP000196531"/>
    </source>
</evidence>
<dbReference type="Proteomes" id="UP000196531">
    <property type="component" value="Unassembled WGS sequence"/>
</dbReference>
<proteinExistence type="predicted"/>
<sequence length="264" mass="31012">MIGILYRMKIPVLLITLLLASCSIFQKNEFEIDDSAFIIKNADYLDQLSSLKESYLKTKSVKSLKLSKRSQNYLENYYYKIIENNKLLLKKAFKPTFNIIKSDVPFYFSLPKGQFFFSSGLVLKYFKNEEVFVAVLASEIVKSHRNLYSKSIRIPKGYIDSEDLLAYTRIPVEIKSQINNWTYHVIKRSGHDPYAYLVWIQSMNKNTLDFSIQYGNTQDISREEFLFKRFIAGLKLSDSEYLKREKNSTKTFYSFIGEVKRRSL</sequence>